<evidence type="ECO:0000256" key="2">
    <source>
        <dbReference type="SAM" id="MobiDB-lite"/>
    </source>
</evidence>
<dbReference type="PANTHER" id="PTHR43081">
    <property type="entry name" value="ADENYLATE CYCLASE, TERMINAL-DIFFERENTIATION SPECIFIC-RELATED"/>
    <property type="match status" value="1"/>
</dbReference>
<dbReference type="PANTHER" id="PTHR43081:SF19">
    <property type="entry name" value="PH-SENSITIVE ADENYLATE CYCLASE RV1264"/>
    <property type="match status" value="1"/>
</dbReference>
<dbReference type="GO" id="GO:0035556">
    <property type="term" value="P:intracellular signal transduction"/>
    <property type="evidence" value="ECO:0007669"/>
    <property type="project" value="InterPro"/>
</dbReference>
<organism evidence="4 5">
    <name type="scientific">Mycolicibacterium smegmatis (strain ATCC 700084 / mc(2)155)</name>
    <name type="common">Mycobacterium smegmatis</name>
    <dbReference type="NCBI Taxonomy" id="246196"/>
    <lineage>
        <taxon>Bacteria</taxon>
        <taxon>Bacillati</taxon>
        <taxon>Actinomycetota</taxon>
        <taxon>Actinomycetes</taxon>
        <taxon>Mycobacteriales</taxon>
        <taxon>Mycobacteriaceae</taxon>
        <taxon>Mycolicibacterium</taxon>
    </lineage>
</organism>
<dbReference type="InterPro" id="IPR001054">
    <property type="entry name" value="A/G_cyclase"/>
</dbReference>
<evidence type="ECO:0000313" key="5">
    <source>
        <dbReference type="Proteomes" id="UP000006158"/>
    </source>
</evidence>
<gene>
    <name evidence="4" type="ordered locus">MSMEI_3692</name>
</gene>
<evidence type="ECO:0000259" key="3">
    <source>
        <dbReference type="PROSITE" id="PS50125"/>
    </source>
</evidence>
<reference evidence="4 5" key="2">
    <citation type="journal article" date="2009" name="Genome Res.">
        <title>Ortho-proteogenomics: multiple proteomes investigation through orthology and a new MS-based protocol.</title>
        <authorList>
            <person name="Gallien S."/>
            <person name="Perrodou E."/>
            <person name="Carapito C."/>
            <person name="Deshayes C."/>
            <person name="Reyrat J.M."/>
            <person name="Van Dorsselaer A."/>
            <person name="Poch O."/>
            <person name="Schaeffer C."/>
            <person name="Lecompte O."/>
        </authorList>
    </citation>
    <scope>NUCLEOTIDE SEQUENCE [LARGE SCALE GENOMIC DNA]</scope>
    <source>
        <strain evidence="5">ATCC 700084 / mc(2)155</strain>
    </source>
</reference>
<name>I7GAH2_MYCS2</name>
<dbReference type="SUPFAM" id="SSF55073">
    <property type="entry name" value="Nucleotide cyclase"/>
    <property type="match status" value="1"/>
</dbReference>
<dbReference type="Gene3D" id="3.30.70.1230">
    <property type="entry name" value="Nucleotide cyclase"/>
    <property type="match status" value="1"/>
</dbReference>
<dbReference type="KEGG" id="msg:MSMEI_3692"/>
<feature type="domain" description="Guanylate cyclase" evidence="3">
    <location>
        <begin position="209"/>
        <end position="321"/>
    </location>
</feature>
<dbReference type="GO" id="GO:0004016">
    <property type="term" value="F:adenylate cyclase activity"/>
    <property type="evidence" value="ECO:0007669"/>
    <property type="project" value="UniProtKB-EC"/>
</dbReference>
<dbReference type="CDD" id="cd07302">
    <property type="entry name" value="CHD"/>
    <property type="match status" value="1"/>
</dbReference>
<dbReference type="Proteomes" id="UP000006158">
    <property type="component" value="Chromosome"/>
</dbReference>
<keyword evidence="4" id="KW-0456">Lyase</keyword>
<dbReference type="PROSITE" id="PS50125">
    <property type="entry name" value="GUANYLATE_CYCLASE_2"/>
    <property type="match status" value="1"/>
</dbReference>
<feature type="compositionally biased region" description="Basic and acidic residues" evidence="2">
    <location>
        <begin position="91"/>
        <end position="112"/>
    </location>
</feature>
<proteinExistence type="inferred from homology"/>
<protein>
    <submittedName>
        <fullName evidence="4">Adenylate/guanylate cyclase</fullName>
        <ecNumber evidence="4">4.6.1.1</ecNumber>
    </submittedName>
</protein>
<dbReference type="EMBL" id="CP001663">
    <property type="protein sequence ID" value="AFP40151.1"/>
    <property type="molecule type" value="Genomic_DNA"/>
</dbReference>
<evidence type="ECO:0000256" key="1">
    <source>
        <dbReference type="ARBA" id="ARBA00005381"/>
    </source>
</evidence>
<reference evidence="4 5" key="1">
    <citation type="journal article" date="2007" name="Genome Biol.">
        <title>Interrupted coding sequences in Mycobacterium smegmatis: authentic mutations or sequencing errors?</title>
        <authorList>
            <person name="Deshayes C."/>
            <person name="Perrodou E."/>
            <person name="Gallien S."/>
            <person name="Euphrasie D."/>
            <person name="Schaeffer C."/>
            <person name="Van-Dorsselaer A."/>
            <person name="Poch O."/>
            <person name="Lecompte O."/>
            <person name="Reyrat J.M."/>
        </authorList>
    </citation>
    <scope>NUCLEOTIDE SEQUENCE [LARGE SCALE GENOMIC DNA]</scope>
    <source>
        <strain evidence="5">ATCC 700084 / mc(2)155</strain>
    </source>
</reference>
<dbReference type="EC" id="4.6.1.1" evidence="4"/>
<dbReference type="InterPro" id="IPR050697">
    <property type="entry name" value="Adenylyl/Guanylyl_Cyclase_3/4"/>
</dbReference>
<sequence length="394" mass="42989">MSVEVARVAIRHPCPCRDVHHKYLHDSADNKRCLRRPDVSPRKCYAVAIWPQHARDQRRYRACRRCGQTFDAHDCRSVLRPHTLAPVKGESFGERSGRDGGGPRHEGQHERPQGTPGGLPGPLGWLQSANRSPGVVAAVRRFRRALPGDPEFGDPLSVAGDGGPRAAARVADRLLERDAASREVSLGALQVWQALTERVSGRPANREVTLVFTDLVGFSSWSLRAGDDATLRLLRRVAQVAEPPLLEAGGHIVKRMGDGMMAVFGDPATAVRAVLVALDAVKGIEVDGYTPRMRVGIHTGRPQRIGSDWLGVDVNITARVMERAAKGGLMVSHATLAGIADGELAELGVTVKRERRQLFSARPDGVPEDLVMYRVRTPSRLPAARPREQEPPDA</sequence>
<dbReference type="InterPro" id="IPR029787">
    <property type="entry name" value="Nucleotide_cyclase"/>
</dbReference>
<dbReference type="PATRIC" id="fig|246196.56.peg.3782"/>
<evidence type="ECO:0000313" key="4">
    <source>
        <dbReference type="EMBL" id="AFP40151.1"/>
    </source>
</evidence>
<accession>I7GAH2</accession>
<dbReference type="SMART" id="SM00044">
    <property type="entry name" value="CYCc"/>
    <property type="match status" value="1"/>
</dbReference>
<comment type="similarity">
    <text evidence="1">Belongs to the adenylyl cyclase class-3 family.</text>
</comment>
<feature type="region of interest" description="Disordered" evidence="2">
    <location>
        <begin position="86"/>
        <end position="126"/>
    </location>
</feature>
<dbReference type="AlphaFoldDB" id="I7GAH2"/>
<dbReference type="Pfam" id="PF00211">
    <property type="entry name" value="Guanylate_cyc"/>
    <property type="match status" value="1"/>
</dbReference>
<dbReference type="GO" id="GO:0006171">
    <property type="term" value="P:cAMP biosynthetic process"/>
    <property type="evidence" value="ECO:0007669"/>
    <property type="project" value="TreeGrafter"/>
</dbReference>